<dbReference type="EMBL" id="MF403008">
    <property type="protein sequence ID" value="ASV44743.1"/>
    <property type="molecule type" value="Genomic_DNA"/>
</dbReference>
<evidence type="ECO:0000313" key="3">
    <source>
        <dbReference type="Proteomes" id="UP000223025"/>
    </source>
</evidence>
<dbReference type="GO" id="GO:0008408">
    <property type="term" value="F:3'-5' exonuclease activity"/>
    <property type="evidence" value="ECO:0007669"/>
    <property type="project" value="InterPro"/>
</dbReference>
<dbReference type="OrthoDB" id="10109at10239"/>
<evidence type="ECO:0000313" key="2">
    <source>
        <dbReference type="EMBL" id="ASV44743.1"/>
    </source>
</evidence>
<dbReference type="GO" id="GO:0006260">
    <property type="term" value="P:DNA replication"/>
    <property type="evidence" value="ECO:0007669"/>
    <property type="project" value="InterPro"/>
</dbReference>
<dbReference type="RefSeq" id="YP_009611981.1">
    <property type="nucleotide sequence ID" value="NC_042013.1"/>
</dbReference>
<proteinExistence type="predicted"/>
<protein>
    <recommendedName>
        <fullName evidence="1">Bacterial DNA polymerase III alpha subunit NTPase domain-containing protein</fullName>
    </recommendedName>
</protein>
<sequence length="177" mass="20883">MIELKNRTVDDYGIVYSTVEQLYDVLIQGGDISDFKVIQSDALDVYNTSVRTTDEAHKVLHPYNKPSISVEEYDKERQNIWNIPEKYRNMDIYSYIITRVNTEEERSRVDFEYEKYKEYDLEMVLKALLFLTDTFREHNVVKGVGRGSCVSSYILYIIGVHKVNSIKYDLDFSEFLE</sequence>
<reference evidence="2 3" key="1">
    <citation type="submission" date="2017-06" db="EMBL/GenBank/DDBJ databases">
        <authorList>
            <person name="Kim H.J."/>
            <person name="Triplett B.A."/>
        </authorList>
    </citation>
    <scope>NUCLEOTIDE SEQUENCE [LARGE SCALE GENOMIC DNA]</scope>
</reference>
<evidence type="ECO:0000259" key="1">
    <source>
        <dbReference type="Pfam" id="PF07733"/>
    </source>
</evidence>
<feature type="domain" description="Bacterial DNA polymerase III alpha subunit NTPase" evidence="1">
    <location>
        <begin position="100"/>
        <end position="176"/>
    </location>
</feature>
<dbReference type="Proteomes" id="UP000223025">
    <property type="component" value="Segment"/>
</dbReference>
<dbReference type="KEGG" id="vg:40088319"/>
<dbReference type="InterPro" id="IPR011708">
    <property type="entry name" value="DNA_pol3_alpha_NTPase_dom"/>
</dbReference>
<keyword evidence="3" id="KW-1185">Reference proteome</keyword>
<dbReference type="Pfam" id="PF07733">
    <property type="entry name" value="DNA_pol3_alpha"/>
    <property type="match status" value="1"/>
</dbReference>
<organism evidence="2 3">
    <name type="scientific">Agrobacterium phage Atu_ph07</name>
    <dbReference type="NCBI Taxonomy" id="2024264"/>
    <lineage>
        <taxon>Viruses</taxon>
        <taxon>Duplodnaviria</taxon>
        <taxon>Heunggongvirae</taxon>
        <taxon>Uroviricota</taxon>
        <taxon>Caudoviricetes</taxon>
        <taxon>Polybotosvirus</taxon>
        <taxon>Polybotosvirus Atuph07</taxon>
    </lineage>
</organism>
<accession>A0A223VZZ0</accession>
<name>A0A223VZZ0_9CAUD</name>
<dbReference type="GeneID" id="40088319"/>